<comment type="caution">
    <text evidence="6">The sequence shown here is derived from an EMBL/GenBank/DDBJ whole genome shotgun (WGS) entry which is preliminary data.</text>
</comment>
<feature type="domain" description="Translation elongation factor EFTs/EF1B dimerisation" evidence="5">
    <location>
        <begin position="113"/>
        <end position="284"/>
    </location>
</feature>
<gene>
    <name evidence="4" type="primary">TSF1</name>
    <name evidence="6" type="ORF">AGERDE_LOCUS1331</name>
</gene>
<evidence type="ECO:0000313" key="7">
    <source>
        <dbReference type="Proteomes" id="UP000789831"/>
    </source>
</evidence>
<sequence length="364" mass="40493">MRRVLGLTKIILKRRVYVNSINHTIHTFSTKADLQLLQKLRQETEISILKAKEALVINKNDYEKALSWVLEDAKTSGIIKAEKLRGRVAKEGLIGVMIHNMINKEGFLSNQRGAIVEVNCETDFVSRNEIFKQFVAQIASTSLLLSLEDSSSSELPTIQNIPLNLLKSSPLLPLPSITNYNHNSNTVEQSIGELIGKLGENITLRRAAVVTTKDSGKENSITIATTGGYVHGGDELTGKIGGLILLQSSGETSQQQQSSQIITKLARNLARQIVGLNPRYINEENNIRFDDGVDDRESFLNENVLMRQTSLWGGGSIRDVMKQTELNTKLQLKVLDFVRWECGEGIEKQETNFAAEVMKQVGMS</sequence>
<keyword evidence="2 4" id="KW-0251">Elongation factor</keyword>
<dbReference type="OrthoDB" id="277235at2759"/>
<dbReference type="InterPro" id="IPR001816">
    <property type="entry name" value="Transl_elong_EFTs/EF1B"/>
</dbReference>
<dbReference type="Gene3D" id="1.10.8.10">
    <property type="entry name" value="DNA helicase RuvA subunit, C-terminal domain"/>
    <property type="match status" value="1"/>
</dbReference>
<dbReference type="Pfam" id="PF00889">
    <property type="entry name" value="EF_TS"/>
    <property type="match status" value="1"/>
</dbReference>
<comment type="subcellular location">
    <subcellularLocation>
        <location evidence="4">Mitochondrion</location>
    </subcellularLocation>
</comment>
<name>A0A9N8V6J7_9GLOM</name>
<comment type="similarity">
    <text evidence="1 4">Belongs to the EF-Ts family.</text>
</comment>
<accession>A0A9N8V6J7</accession>
<evidence type="ECO:0000256" key="3">
    <source>
        <dbReference type="ARBA" id="ARBA00022917"/>
    </source>
</evidence>
<dbReference type="EMBL" id="CAJVPL010000088">
    <property type="protein sequence ID" value="CAG8444790.1"/>
    <property type="molecule type" value="Genomic_DNA"/>
</dbReference>
<dbReference type="SUPFAM" id="SSF46934">
    <property type="entry name" value="UBA-like"/>
    <property type="match status" value="1"/>
</dbReference>
<dbReference type="PANTHER" id="PTHR11741:SF0">
    <property type="entry name" value="ELONGATION FACTOR TS, MITOCHONDRIAL"/>
    <property type="match status" value="1"/>
</dbReference>
<dbReference type="SUPFAM" id="SSF54713">
    <property type="entry name" value="Elongation factor Ts (EF-Ts), dimerisation domain"/>
    <property type="match status" value="2"/>
</dbReference>
<dbReference type="AlphaFoldDB" id="A0A9N8V6J7"/>
<keyword evidence="3 4" id="KW-0648">Protein biosynthesis</keyword>
<dbReference type="GO" id="GO:0070125">
    <property type="term" value="P:mitochondrial translational elongation"/>
    <property type="evidence" value="ECO:0007669"/>
    <property type="project" value="TreeGrafter"/>
</dbReference>
<protein>
    <recommendedName>
        <fullName evidence="4">Elongation factor Ts, mitochondrial</fullName>
        <shortName evidence="4">EF-Ts</shortName>
        <shortName evidence="4">EF-TsMt</shortName>
    </recommendedName>
</protein>
<evidence type="ECO:0000259" key="5">
    <source>
        <dbReference type="Pfam" id="PF00889"/>
    </source>
</evidence>
<reference evidence="6" key="1">
    <citation type="submission" date="2021-06" db="EMBL/GenBank/DDBJ databases">
        <authorList>
            <person name="Kallberg Y."/>
            <person name="Tangrot J."/>
            <person name="Rosling A."/>
        </authorList>
    </citation>
    <scope>NUCLEOTIDE SEQUENCE</scope>
    <source>
        <strain evidence="6">MT106</strain>
    </source>
</reference>
<evidence type="ECO:0000313" key="6">
    <source>
        <dbReference type="EMBL" id="CAG8444790.1"/>
    </source>
</evidence>
<organism evidence="6 7">
    <name type="scientific">Ambispora gerdemannii</name>
    <dbReference type="NCBI Taxonomy" id="144530"/>
    <lineage>
        <taxon>Eukaryota</taxon>
        <taxon>Fungi</taxon>
        <taxon>Fungi incertae sedis</taxon>
        <taxon>Mucoromycota</taxon>
        <taxon>Glomeromycotina</taxon>
        <taxon>Glomeromycetes</taxon>
        <taxon>Archaeosporales</taxon>
        <taxon>Ambisporaceae</taxon>
        <taxon>Ambispora</taxon>
    </lineage>
</organism>
<dbReference type="InterPro" id="IPR009060">
    <property type="entry name" value="UBA-like_sf"/>
</dbReference>
<keyword evidence="7" id="KW-1185">Reference proteome</keyword>
<dbReference type="Gene3D" id="3.30.479.20">
    <property type="entry name" value="Elongation factor Ts, dimerisation domain"/>
    <property type="match status" value="2"/>
</dbReference>
<comment type="function">
    <text evidence="4">Associates with the EF-Tu.GDP complex and induces the exchange of GDP to GTP. It remains bound to the aminoacyl-tRNA.EF-Tu.GTP complex up to the GTP hydrolysis stage on the ribosome.</text>
</comment>
<evidence type="ECO:0000256" key="4">
    <source>
        <dbReference type="HAMAP-Rule" id="MF_03135"/>
    </source>
</evidence>
<dbReference type="InterPro" id="IPR014039">
    <property type="entry name" value="Transl_elong_EFTs/EF1B_dimer"/>
</dbReference>
<dbReference type="Proteomes" id="UP000789831">
    <property type="component" value="Unassembled WGS sequence"/>
</dbReference>
<keyword evidence="4" id="KW-0496">Mitochondrion</keyword>
<dbReference type="InterPro" id="IPR036402">
    <property type="entry name" value="EF-Ts_dimer_sf"/>
</dbReference>
<dbReference type="PROSITE" id="PS01127">
    <property type="entry name" value="EF_TS_2"/>
    <property type="match status" value="1"/>
</dbReference>
<evidence type="ECO:0000256" key="1">
    <source>
        <dbReference type="ARBA" id="ARBA00005532"/>
    </source>
</evidence>
<dbReference type="GO" id="GO:0003746">
    <property type="term" value="F:translation elongation factor activity"/>
    <property type="evidence" value="ECO:0007669"/>
    <property type="project" value="UniProtKB-UniRule"/>
</dbReference>
<dbReference type="PANTHER" id="PTHR11741">
    <property type="entry name" value="ELONGATION FACTOR TS"/>
    <property type="match status" value="1"/>
</dbReference>
<evidence type="ECO:0000256" key="2">
    <source>
        <dbReference type="ARBA" id="ARBA00022768"/>
    </source>
</evidence>
<dbReference type="GO" id="GO:0005739">
    <property type="term" value="C:mitochondrion"/>
    <property type="evidence" value="ECO:0007669"/>
    <property type="project" value="UniProtKB-SubCell"/>
</dbReference>
<dbReference type="InterPro" id="IPR018101">
    <property type="entry name" value="Transl_elong_Ts_CS"/>
</dbReference>
<proteinExistence type="inferred from homology"/>
<dbReference type="HAMAP" id="MF_00050">
    <property type="entry name" value="EF_Ts"/>
    <property type="match status" value="1"/>
</dbReference>